<evidence type="ECO:0000256" key="8">
    <source>
        <dbReference type="PIRSR" id="PIRSR000898-2"/>
    </source>
</evidence>
<sequence length="301" mass="34413">MKIKFLITVGDNFYFTGVENVYDDRFDSTFADVYNGDILQKPWYMIGGNHDHFGNITAQTAYTNQSSRWTYPSLYYKVSYKFSAKNTSVDFLMIDTIVLCGNTRDIDNAGFFDMIFADVSKNPNNPRDPEAARKQWQWIEEQLSQSKADYLFVAGHYPIYSVSEHGPTQCLVDKLNPLLRKYKASAYFSGHDHNLQHLMIKETYDSDGEEQSLKDESEPSVMHYIISGAGSRSDRSMKHKNNVPVGSHLFSYPTGFNPFSQLGFTNGGFVGVEVSDQSANFKFFSGESQQKYDCSIRRRIF</sequence>
<keyword evidence="5 6" id="KW-0378">Hydrolase</keyword>
<evidence type="ECO:0000256" key="3">
    <source>
        <dbReference type="ARBA" id="ARBA00015822"/>
    </source>
</evidence>
<feature type="binding site" evidence="7">
    <location>
        <position position="193"/>
    </location>
    <ligand>
        <name>Fe cation</name>
        <dbReference type="ChEBI" id="CHEBI:24875"/>
        <label>1</label>
    </ligand>
</feature>
<reference evidence="11 12" key="2">
    <citation type="submission" date="2018-11" db="EMBL/GenBank/DDBJ databases">
        <authorList>
            <consortium name="Pathogen Informatics"/>
        </authorList>
    </citation>
    <scope>NUCLEOTIDE SEQUENCE [LARGE SCALE GENOMIC DNA]</scope>
</reference>
<feature type="glycosylation site" description="N-linked (GlcNAc...) asparagine" evidence="9">
    <location>
        <position position="55"/>
    </location>
</feature>
<keyword evidence="4" id="KW-0732">Signal</keyword>
<dbReference type="InterPro" id="IPR024927">
    <property type="entry name" value="Acid_PPase"/>
</dbReference>
<dbReference type="EC" id="3.1.3.2" evidence="2 6"/>
<dbReference type="WBParaSite" id="ASIM_0001335501-mRNA-1">
    <property type="protein sequence ID" value="ASIM_0001335501-mRNA-1"/>
    <property type="gene ID" value="ASIM_0001335501"/>
</dbReference>
<dbReference type="Proteomes" id="UP000267096">
    <property type="component" value="Unassembled WGS sequence"/>
</dbReference>
<dbReference type="PANTHER" id="PTHR10161">
    <property type="entry name" value="TARTRATE-RESISTANT ACID PHOSPHATASE TYPE 5"/>
    <property type="match status" value="1"/>
</dbReference>
<feature type="binding site" evidence="7">
    <location>
        <position position="49"/>
    </location>
    <ligand>
        <name>Fe cation</name>
        <dbReference type="ChEBI" id="CHEBI:24875"/>
        <label>2</label>
    </ligand>
</feature>
<proteinExistence type="predicted"/>
<feature type="disulfide bond" evidence="8">
    <location>
        <begin position="100"/>
        <end position="170"/>
    </location>
</feature>
<feature type="binding site" evidence="7">
    <location>
        <position position="156"/>
    </location>
    <ligand>
        <name>Fe cation</name>
        <dbReference type="ChEBI" id="CHEBI:24875"/>
        <label>2</label>
    </ligand>
</feature>
<name>A0A0M3JY56_ANISI</name>
<gene>
    <name evidence="11" type="ORF">ASIM_LOCUS12783</name>
</gene>
<dbReference type="InterPro" id="IPR004843">
    <property type="entry name" value="Calcineurin-like_PHP"/>
</dbReference>
<dbReference type="CDD" id="cd07378">
    <property type="entry name" value="MPP_ACP5"/>
    <property type="match status" value="1"/>
</dbReference>
<evidence type="ECO:0000256" key="7">
    <source>
        <dbReference type="PIRSR" id="PIRSR000898-1"/>
    </source>
</evidence>
<dbReference type="GO" id="GO:0003993">
    <property type="term" value="F:acid phosphatase activity"/>
    <property type="evidence" value="ECO:0007669"/>
    <property type="project" value="UniProtKB-UniRule"/>
</dbReference>
<evidence type="ECO:0000313" key="12">
    <source>
        <dbReference type="Proteomes" id="UP000267096"/>
    </source>
</evidence>
<protein>
    <recommendedName>
        <fullName evidence="3 6">Tartrate-resistant acid phosphatase type 5</fullName>
        <ecNumber evidence="2 6">3.1.3.2</ecNumber>
    </recommendedName>
</protein>
<evidence type="ECO:0000259" key="10">
    <source>
        <dbReference type="Pfam" id="PF00149"/>
    </source>
</evidence>
<organism evidence="13">
    <name type="scientific">Anisakis simplex</name>
    <name type="common">Herring worm</name>
    <dbReference type="NCBI Taxonomy" id="6269"/>
    <lineage>
        <taxon>Eukaryota</taxon>
        <taxon>Metazoa</taxon>
        <taxon>Ecdysozoa</taxon>
        <taxon>Nematoda</taxon>
        <taxon>Chromadorea</taxon>
        <taxon>Rhabditida</taxon>
        <taxon>Spirurina</taxon>
        <taxon>Ascaridomorpha</taxon>
        <taxon>Ascaridoidea</taxon>
        <taxon>Anisakidae</taxon>
        <taxon>Anisakis</taxon>
        <taxon>Anisakis simplex complex</taxon>
    </lineage>
</organism>
<evidence type="ECO:0000313" key="11">
    <source>
        <dbReference type="EMBL" id="VDK48144.1"/>
    </source>
</evidence>
<feature type="domain" description="Calcineurin-like phosphoesterase" evidence="10">
    <location>
        <begin position="5"/>
        <end position="194"/>
    </location>
</feature>
<reference evidence="13" key="1">
    <citation type="submission" date="2017-02" db="UniProtKB">
        <authorList>
            <consortium name="WormBaseParasite"/>
        </authorList>
    </citation>
    <scope>IDENTIFICATION</scope>
</reference>
<dbReference type="InterPro" id="IPR051558">
    <property type="entry name" value="Metallophosphoesterase_PAP"/>
</dbReference>
<dbReference type="InterPro" id="IPR029052">
    <property type="entry name" value="Metallo-depent_PP-like"/>
</dbReference>
<dbReference type="Gene3D" id="3.60.21.10">
    <property type="match status" value="1"/>
</dbReference>
<keyword evidence="6 7" id="KW-0408">Iron</keyword>
<evidence type="ECO:0000313" key="13">
    <source>
        <dbReference type="WBParaSite" id="ASIM_0001335501-mRNA-1"/>
    </source>
</evidence>
<feature type="binding site" evidence="7">
    <location>
        <position position="11"/>
    </location>
    <ligand>
        <name>Fe cation</name>
        <dbReference type="ChEBI" id="CHEBI:24875"/>
        <label>1</label>
    </ligand>
</feature>
<keyword evidence="7" id="KW-0479">Metal-binding</keyword>
<evidence type="ECO:0000256" key="4">
    <source>
        <dbReference type="ARBA" id="ARBA00022729"/>
    </source>
</evidence>
<keyword evidence="8" id="KW-1015">Disulfide bond</keyword>
<dbReference type="EMBL" id="UYRR01031249">
    <property type="protein sequence ID" value="VDK48144.1"/>
    <property type="molecule type" value="Genomic_DNA"/>
</dbReference>
<accession>A0A0M3JY56</accession>
<dbReference type="PIRSF" id="PIRSF000898">
    <property type="entry name" value="Acid_Ptase_5"/>
    <property type="match status" value="1"/>
</dbReference>
<feature type="binding site" evidence="7">
    <location>
        <position position="191"/>
    </location>
    <ligand>
        <name>Fe cation</name>
        <dbReference type="ChEBI" id="CHEBI:24875"/>
        <label>2</label>
    </ligand>
</feature>
<dbReference type="Pfam" id="PF00149">
    <property type="entry name" value="Metallophos"/>
    <property type="match status" value="1"/>
</dbReference>
<keyword evidence="12" id="KW-1185">Reference proteome</keyword>
<dbReference type="GO" id="GO:0046872">
    <property type="term" value="F:metal ion binding"/>
    <property type="evidence" value="ECO:0007669"/>
    <property type="project" value="UniProtKB-KW"/>
</dbReference>
<evidence type="ECO:0000256" key="1">
    <source>
        <dbReference type="ARBA" id="ARBA00000032"/>
    </source>
</evidence>
<evidence type="ECO:0000256" key="6">
    <source>
        <dbReference type="PIRNR" id="PIRNR000898"/>
    </source>
</evidence>
<evidence type="ECO:0000256" key="2">
    <source>
        <dbReference type="ARBA" id="ARBA00012646"/>
    </source>
</evidence>
<dbReference type="AlphaFoldDB" id="A0A0M3JY56"/>
<comment type="catalytic activity">
    <reaction evidence="1 6">
        <text>a phosphate monoester + H2O = an alcohol + phosphate</text>
        <dbReference type="Rhea" id="RHEA:15017"/>
        <dbReference type="ChEBI" id="CHEBI:15377"/>
        <dbReference type="ChEBI" id="CHEBI:30879"/>
        <dbReference type="ChEBI" id="CHEBI:43474"/>
        <dbReference type="ChEBI" id="CHEBI:67140"/>
        <dbReference type="EC" id="3.1.3.2"/>
    </reaction>
</comment>
<dbReference type="OrthoDB" id="411211at2759"/>
<evidence type="ECO:0000256" key="5">
    <source>
        <dbReference type="ARBA" id="ARBA00022801"/>
    </source>
</evidence>
<dbReference type="SUPFAM" id="SSF56300">
    <property type="entry name" value="Metallo-dependent phosphatases"/>
    <property type="match status" value="1"/>
</dbReference>
<comment type="cofactor">
    <cofactor evidence="7">
        <name>Fe cation</name>
        <dbReference type="ChEBI" id="CHEBI:24875"/>
    </cofactor>
    <text evidence="7">Binds 2 iron ions per subunit.</text>
</comment>
<feature type="binding site" evidence="7">
    <location>
        <position position="14"/>
    </location>
    <ligand>
        <name>Fe cation</name>
        <dbReference type="ChEBI" id="CHEBI:24875"/>
        <label>1</label>
    </ligand>
</feature>
<feature type="binding site" evidence="7">
    <location>
        <position position="11"/>
    </location>
    <ligand>
        <name>Fe cation</name>
        <dbReference type="ChEBI" id="CHEBI:24875"/>
        <label>2</label>
    </ligand>
</feature>
<dbReference type="PANTHER" id="PTHR10161:SF14">
    <property type="entry name" value="TARTRATE-RESISTANT ACID PHOSPHATASE TYPE 5"/>
    <property type="match status" value="1"/>
</dbReference>
<evidence type="ECO:0000256" key="9">
    <source>
        <dbReference type="PIRSR" id="PIRSR000898-3"/>
    </source>
</evidence>